<sequence length="87" mass="9892">MLLLQQLDLSFNNLDGSNKLKDKLKVDFNRVTSSSIILAISNHLFISDINFFESITKNLNFTIVSACLNNLTKTIPTNYDIKRLSKL</sequence>
<evidence type="ECO:0000313" key="1">
    <source>
        <dbReference type="EMBL" id="PNR34293.1"/>
    </source>
</evidence>
<evidence type="ECO:0000313" key="3">
    <source>
        <dbReference type="Proteomes" id="UP000006727"/>
    </source>
</evidence>
<dbReference type="Proteomes" id="UP000006727">
    <property type="component" value="Chromosome 19"/>
</dbReference>
<dbReference type="InParanoid" id="A0A2K1IYD9"/>
<gene>
    <name evidence="1" type="ORF">PHYPA_024110</name>
</gene>
<dbReference type="EMBL" id="ABEU02000019">
    <property type="protein sequence ID" value="PNR34293.1"/>
    <property type="molecule type" value="Genomic_DNA"/>
</dbReference>
<proteinExistence type="predicted"/>
<evidence type="ECO:0000313" key="2">
    <source>
        <dbReference type="EnsemblPlants" id="Pp3c19_14170V3.1"/>
    </source>
</evidence>
<reference evidence="2" key="3">
    <citation type="submission" date="2020-12" db="UniProtKB">
        <authorList>
            <consortium name="EnsemblPlants"/>
        </authorList>
    </citation>
    <scope>IDENTIFICATION</scope>
</reference>
<name>A0A2K1IYD9_PHYPA</name>
<dbReference type="Gramene" id="Pp3c19_14170V3.1">
    <property type="protein sequence ID" value="Pp3c19_14170V3.1"/>
    <property type="gene ID" value="Pp3c19_14170"/>
</dbReference>
<organism evidence="1">
    <name type="scientific">Physcomitrium patens</name>
    <name type="common">Spreading-leaved earth moss</name>
    <name type="synonym">Physcomitrella patens</name>
    <dbReference type="NCBI Taxonomy" id="3218"/>
    <lineage>
        <taxon>Eukaryota</taxon>
        <taxon>Viridiplantae</taxon>
        <taxon>Streptophyta</taxon>
        <taxon>Embryophyta</taxon>
        <taxon>Bryophyta</taxon>
        <taxon>Bryophytina</taxon>
        <taxon>Bryopsida</taxon>
        <taxon>Funariidae</taxon>
        <taxon>Funariales</taxon>
        <taxon>Funariaceae</taxon>
        <taxon>Physcomitrium</taxon>
    </lineage>
</organism>
<keyword evidence="3" id="KW-1185">Reference proteome</keyword>
<dbReference type="EnsemblPlants" id="Pp3c19_14170V3.1">
    <property type="protein sequence ID" value="Pp3c19_14170V3.1"/>
    <property type="gene ID" value="Pp3c19_14170"/>
</dbReference>
<reference evidence="1 3" key="2">
    <citation type="journal article" date="2018" name="Plant J.">
        <title>The Physcomitrella patens chromosome-scale assembly reveals moss genome structure and evolution.</title>
        <authorList>
            <person name="Lang D."/>
            <person name="Ullrich K.K."/>
            <person name="Murat F."/>
            <person name="Fuchs J."/>
            <person name="Jenkins J."/>
            <person name="Haas F.B."/>
            <person name="Piednoel M."/>
            <person name="Gundlach H."/>
            <person name="Van Bel M."/>
            <person name="Meyberg R."/>
            <person name="Vives C."/>
            <person name="Morata J."/>
            <person name="Symeonidi A."/>
            <person name="Hiss M."/>
            <person name="Muchero W."/>
            <person name="Kamisugi Y."/>
            <person name="Saleh O."/>
            <person name="Blanc G."/>
            <person name="Decker E.L."/>
            <person name="van Gessel N."/>
            <person name="Grimwood J."/>
            <person name="Hayes R.D."/>
            <person name="Graham S.W."/>
            <person name="Gunter L.E."/>
            <person name="McDaniel S.F."/>
            <person name="Hoernstein S.N.W."/>
            <person name="Larsson A."/>
            <person name="Li F.W."/>
            <person name="Perroud P.F."/>
            <person name="Phillips J."/>
            <person name="Ranjan P."/>
            <person name="Rokshar D.S."/>
            <person name="Rothfels C.J."/>
            <person name="Schneider L."/>
            <person name="Shu S."/>
            <person name="Stevenson D.W."/>
            <person name="Thummler F."/>
            <person name="Tillich M."/>
            <person name="Villarreal Aguilar J.C."/>
            <person name="Widiez T."/>
            <person name="Wong G.K."/>
            <person name="Wymore A."/>
            <person name="Zhang Y."/>
            <person name="Zimmer A.D."/>
            <person name="Quatrano R.S."/>
            <person name="Mayer K.F.X."/>
            <person name="Goodstein D."/>
            <person name="Casacuberta J.M."/>
            <person name="Vandepoele K."/>
            <person name="Reski R."/>
            <person name="Cuming A.C."/>
            <person name="Tuskan G.A."/>
            <person name="Maumus F."/>
            <person name="Salse J."/>
            <person name="Schmutz J."/>
            <person name="Rensing S.A."/>
        </authorList>
    </citation>
    <scope>NUCLEOTIDE SEQUENCE [LARGE SCALE GENOMIC DNA]</scope>
    <source>
        <strain evidence="2 3">cv. Gransden 2004</strain>
    </source>
</reference>
<protein>
    <submittedName>
        <fullName evidence="1 2">Uncharacterized protein</fullName>
    </submittedName>
</protein>
<reference evidence="1 3" key="1">
    <citation type="journal article" date="2008" name="Science">
        <title>The Physcomitrella genome reveals evolutionary insights into the conquest of land by plants.</title>
        <authorList>
            <person name="Rensing S."/>
            <person name="Lang D."/>
            <person name="Zimmer A."/>
            <person name="Terry A."/>
            <person name="Salamov A."/>
            <person name="Shapiro H."/>
            <person name="Nishiyama T."/>
            <person name="Perroud P.-F."/>
            <person name="Lindquist E."/>
            <person name="Kamisugi Y."/>
            <person name="Tanahashi T."/>
            <person name="Sakakibara K."/>
            <person name="Fujita T."/>
            <person name="Oishi K."/>
            <person name="Shin-I T."/>
            <person name="Kuroki Y."/>
            <person name="Toyoda A."/>
            <person name="Suzuki Y."/>
            <person name="Hashimoto A."/>
            <person name="Yamaguchi K."/>
            <person name="Sugano A."/>
            <person name="Kohara Y."/>
            <person name="Fujiyama A."/>
            <person name="Anterola A."/>
            <person name="Aoki S."/>
            <person name="Ashton N."/>
            <person name="Barbazuk W.B."/>
            <person name="Barker E."/>
            <person name="Bennetzen J."/>
            <person name="Bezanilla M."/>
            <person name="Blankenship R."/>
            <person name="Cho S.H."/>
            <person name="Dutcher S."/>
            <person name="Estelle M."/>
            <person name="Fawcett J.A."/>
            <person name="Gundlach H."/>
            <person name="Hanada K."/>
            <person name="Heyl A."/>
            <person name="Hicks K.A."/>
            <person name="Hugh J."/>
            <person name="Lohr M."/>
            <person name="Mayer K."/>
            <person name="Melkozernov A."/>
            <person name="Murata T."/>
            <person name="Nelson D."/>
            <person name="Pils B."/>
            <person name="Prigge M."/>
            <person name="Reiss B."/>
            <person name="Renner T."/>
            <person name="Rombauts S."/>
            <person name="Rushton P."/>
            <person name="Sanderfoot A."/>
            <person name="Schween G."/>
            <person name="Shiu S.-H."/>
            <person name="Stueber K."/>
            <person name="Theodoulou F.L."/>
            <person name="Tu H."/>
            <person name="Van de Peer Y."/>
            <person name="Verrier P.J."/>
            <person name="Waters E."/>
            <person name="Wood A."/>
            <person name="Yang L."/>
            <person name="Cove D."/>
            <person name="Cuming A."/>
            <person name="Hasebe M."/>
            <person name="Lucas S."/>
            <person name="Mishler D.B."/>
            <person name="Reski R."/>
            <person name="Grigoriev I."/>
            <person name="Quatrano R.S."/>
            <person name="Boore J.L."/>
        </authorList>
    </citation>
    <scope>NUCLEOTIDE SEQUENCE [LARGE SCALE GENOMIC DNA]</scope>
    <source>
        <strain evidence="2 3">cv. Gransden 2004</strain>
    </source>
</reference>
<dbReference type="AlphaFoldDB" id="A0A2K1IYD9"/>
<accession>A0A2K1IYD9</accession>